<keyword evidence="5" id="KW-0460">Magnesium</keyword>
<evidence type="ECO:0000256" key="4">
    <source>
        <dbReference type="ARBA" id="ARBA00022723"/>
    </source>
</evidence>
<evidence type="ECO:0000256" key="12">
    <source>
        <dbReference type="RuleBase" id="RU004466"/>
    </source>
</evidence>
<keyword evidence="3 12" id="KW-0808">Transferase</keyword>
<evidence type="ECO:0000256" key="9">
    <source>
        <dbReference type="ARBA" id="ARBA00072473"/>
    </source>
</evidence>
<dbReference type="SUPFAM" id="SSF48576">
    <property type="entry name" value="Terpenoid synthases"/>
    <property type="match status" value="1"/>
</dbReference>
<comment type="similarity">
    <text evidence="2 12">Belongs to the FPP/GGPP synthase family.</text>
</comment>
<dbReference type="SFLD" id="SFLDS00005">
    <property type="entry name" value="Isoprenoid_Synthase_Type_I"/>
    <property type="match status" value="1"/>
</dbReference>
<evidence type="ECO:0000256" key="2">
    <source>
        <dbReference type="ARBA" id="ARBA00006706"/>
    </source>
</evidence>
<keyword evidence="4" id="KW-0479">Metal-binding</keyword>
<evidence type="ECO:0000256" key="5">
    <source>
        <dbReference type="ARBA" id="ARBA00022842"/>
    </source>
</evidence>
<organism evidence="13 14">
    <name type="scientific">Pasteurella atlantica</name>
    <dbReference type="NCBI Taxonomy" id="2827233"/>
    <lineage>
        <taxon>Bacteria</taxon>
        <taxon>Pseudomonadati</taxon>
        <taxon>Pseudomonadota</taxon>
        <taxon>Gammaproteobacteria</taxon>
        <taxon>Pasteurellales</taxon>
        <taxon>Pasteurellaceae</taxon>
        <taxon>Pasteurella</taxon>
    </lineage>
</organism>
<evidence type="ECO:0000313" key="13">
    <source>
        <dbReference type="EMBL" id="MDP8186706.1"/>
    </source>
</evidence>
<dbReference type="GO" id="GO:0046872">
    <property type="term" value="F:metal ion binding"/>
    <property type="evidence" value="ECO:0007669"/>
    <property type="project" value="UniProtKB-KW"/>
</dbReference>
<dbReference type="NCBIfam" id="NF008140">
    <property type="entry name" value="PRK10888.1"/>
    <property type="match status" value="1"/>
</dbReference>
<proteinExistence type="inferred from homology"/>
<dbReference type="Pfam" id="PF00348">
    <property type="entry name" value="polyprenyl_synt"/>
    <property type="match status" value="1"/>
</dbReference>
<dbReference type="Proteomes" id="UP001230466">
    <property type="component" value="Unassembled WGS sequence"/>
</dbReference>
<dbReference type="PROSITE" id="PS00723">
    <property type="entry name" value="POLYPRENYL_SYNTHASE_1"/>
    <property type="match status" value="1"/>
</dbReference>
<comment type="function">
    <text evidence="7">Supplies octaprenyl diphosphate, the precursor for the side chain of the isoprenoid quinones ubiquinone and menaquinone.</text>
</comment>
<protein>
    <recommendedName>
        <fullName evidence="9">Octaprenyl diphosphate synthase</fullName>
        <ecNumber evidence="8">2.5.1.90</ecNumber>
    </recommendedName>
    <alternativeName>
        <fullName evidence="11">All-trans-octaprenyl-diphosphate synthase</fullName>
    </alternativeName>
    <alternativeName>
        <fullName evidence="10">Octaprenyl pyrophosphate synthase</fullName>
    </alternativeName>
</protein>
<dbReference type="PROSITE" id="PS00444">
    <property type="entry name" value="POLYPRENYL_SYNTHASE_2"/>
    <property type="match status" value="1"/>
</dbReference>
<comment type="caution">
    <text evidence="13">The sequence shown here is derived from an EMBL/GenBank/DDBJ whole genome shotgun (WGS) entry which is preliminary data.</text>
</comment>
<dbReference type="InterPro" id="IPR000092">
    <property type="entry name" value="Polyprenyl_synt"/>
</dbReference>
<dbReference type="PANTHER" id="PTHR12001">
    <property type="entry name" value="GERANYLGERANYL PYROPHOSPHATE SYNTHASE"/>
    <property type="match status" value="1"/>
</dbReference>
<dbReference type="CDD" id="cd00685">
    <property type="entry name" value="Trans_IPPS_HT"/>
    <property type="match status" value="1"/>
</dbReference>
<evidence type="ECO:0000256" key="10">
    <source>
        <dbReference type="ARBA" id="ARBA00079637"/>
    </source>
</evidence>
<evidence type="ECO:0000256" key="6">
    <source>
        <dbReference type="ARBA" id="ARBA00051506"/>
    </source>
</evidence>
<dbReference type="EC" id="2.5.1.90" evidence="8"/>
<dbReference type="PANTHER" id="PTHR12001:SF69">
    <property type="entry name" value="ALL TRANS-POLYPRENYL-DIPHOSPHATE SYNTHASE PDSS1"/>
    <property type="match status" value="1"/>
</dbReference>
<evidence type="ECO:0000256" key="7">
    <source>
        <dbReference type="ARBA" id="ARBA00055029"/>
    </source>
</evidence>
<dbReference type="Gene3D" id="1.10.600.10">
    <property type="entry name" value="Farnesyl Diphosphate Synthase"/>
    <property type="match status" value="1"/>
</dbReference>
<dbReference type="RefSeq" id="WP_211597348.1">
    <property type="nucleotide sequence ID" value="NZ_JAGRQI010000004.1"/>
</dbReference>
<dbReference type="InterPro" id="IPR033749">
    <property type="entry name" value="Polyprenyl_synt_CS"/>
</dbReference>
<dbReference type="FunFam" id="1.10.600.10:FF:000002">
    <property type="entry name" value="Octaprenyl diphosphate synthase"/>
    <property type="match status" value="1"/>
</dbReference>
<name>A0AAW8CM65_9PAST</name>
<gene>
    <name evidence="13" type="primary">ispB</name>
    <name evidence="13" type="ORF">QJU78_02780</name>
</gene>
<dbReference type="AlphaFoldDB" id="A0AAW8CM65"/>
<evidence type="ECO:0000256" key="11">
    <source>
        <dbReference type="ARBA" id="ARBA00083124"/>
    </source>
</evidence>
<dbReference type="GO" id="GO:0008299">
    <property type="term" value="P:isoprenoid biosynthetic process"/>
    <property type="evidence" value="ECO:0007669"/>
    <property type="project" value="InterPro"/>
</dbReference>
<sequence length="327" mass="36055">MTTQLSLEQIQALIKDDMQGVNQAILDQLNSDVVLINQLGHYIISGGGKRIRPLIALLSAKSLGYQGSDHITCAAFIEFVHTATLLHDDVVDESNMRRGKETANALFGNAASVLVGDFIYTRSFQMMTSVNSLDVLKVMSNATNVIAEGEVQQLMNCNDPDTTEQSYMQVIYGKTARLFEAATQCAAIISKATPQMEKALQDYGRYLGTAFQLIDDILDYSANTEKLGKNIGDDLAEGKPTLPLLHAMQQGNTAEASLIREAIEQGGKRDALDQILAIMQKYQSLDYVMQRAKEEAQKAVDTIRVLPDTEYKQALISLAYLSVDRNY</sequence>
<comment type="cofactor">
    <cofactor evidence="1">
        <name>Mg(2+)</name>
        <dbReference type="ChEBI" id="CHEBI:18420"/>
    </cofactor>
</comment>
<dbReference type="InterPro" id="IPR008949">
    <property type="entry name" value="Isoprenoid_synthase_dom_sf"/>
</dbReference>
<accession>A0AAW8CM65</accession>
<comment type="catalytic activity">
    <reaction evidence="6">
        <text>5 isopentenyl diphosphate + (2E,6E)-farnesyl diphosphate = all-trans-octaprenyl diphosphate + 5 diphosphate</text>
        <dbReference type="Rhea" id="RHEA:27798"/>
        <dbReference type="ChEBI" id="CHEBI:33019"/>
        <dbReference type="ChEBI" id="CHEBI:57711"/>
        <dbReference type="ChEBI" id="CHEBI:128769"/>
        <dbReference type="ChEBI" id="CHEBI:175763"/>
        <dbReference type="EC" id="2.5.1.90"/>
    </reaction>
</comment>
<dbReference type="EMBL" id="JASAYJ010000004">
    <property type="protein sequence ID" value="MDP8186706.1"/>
    <property type="molecule type" value="Genomic_DNA"/>
</dbReference>
<dbReference type="GO" id="GO:0106350">
    <property type="term" value="F:all-trans-octaprenyl-diphosphate synthase activity"/>
    <property type="evidence" value="ECO:0007669"/>
    <property type="project" value="UniProtKB-EC"/>
</dbReference>
<evidence type="ECO:0000256" key="1">
    <source>
        <dbReference type="ARBA" id="ARBA00001946"/>
    </source>
</evidence>
<evidence type="ECO:0000313" key="14">
    <source>
        <dbReference type="Proteomes" id="UP001230466"/>
    </source>
</evidence>
<reference evidence="13" key="1">
    <citation type="journal article" date="2023" name="Front. Microbiol.">
        <title>Phylogeography and host specificity of Pasteurellaceae pathogenic to sea-farmed fish in the north-east Atlantic.</title>
        <authorList>
            <person name="Gulla S."/>
            <person name="Colquhoun D.J."/>
            <person name="Olsen A.B."/>
            <person name="Spilsberg B."/>
            <person name="Lagesen K."/>
            <person name="Aakesson C.P."/>
            <person name="Strom S."/>
            <person name="Manji F."/>
            <person name="Birkbeck T.H."/>
            <person name="Nilsen H.K."/>
        </authorList>
    </citation>
    <scope>NUCLEOTIDE SEQUENCE</scope>
    <source>
        <strain evidence="13">VIB1234</strain>
    </source>
</reference>
<evidence type="ECO:0000256" key="8">
    <source>
        <dbReference type="ARBA" id="ARBA00066511"/>
    </source>
</evidence>
<evidence type="ECO:0000256" key="3">
    <source>
        <dbReference type="ARBA" id="ARBA00022679"/>
    </source>
</evidence>